<feature type="transmembrane region" description="Helical" evidence="7">
    <location>
        <begin position="280"/>
        <end position="299"/>
    </location>
</feature>
<keyword evidence="2 7" id="KW-0813">Transport</keyword>
<dbReference type="EMBL" id="JAGEPF010000046">
    <property type="protein sequence ID" value="MBO2465424.1"/>
    <property type="molecule type" value="Genomic_DNA"/>
</dbReference>
<evidence type="ECO:0000256" key="8">
    <source>
        <dbReference type="SAM" id="SignalP"/>
    </source>
</evidence>
<dbReference type="Pfam" id="PF19300">
    <property type="entry name" value="BPD_transp_1_N"/>
    <property type="match status" value="1"/>
</dbReference>
<accession>A0ABS3S8T4</accession>
<proteinExistence type="inferred from homology"/>
<comment type="similarity">
    <text evidence="7">Belongs to the binding-protein-dependent transport system permease family.</text>
</comment>
<keyword evidence="4 7" id="KW-0812">Transmembrane</keyword>
<dbReference type="Pfam" id="PF00528">
    <property type="entry name" value="BPD_transp_1"/>
    <property type="match status" value="1"/>
</dbReference>
<organism evidence="10 11">
    <name type="scientific">Actinomadura violacea</name>
    <dbReference type="NCBI Taxonomy" id="2819934"/>
    <lineage>
        <taxon>Bacteria</taxon>
        <taxon>Bacillati</taxon>
        <taxon>Actinomycetota</taxon>
        <taxon>Actinomycetes</taxon>
        <taxon>Streptosporangiales</taxon>
        <taxon>Thermomonosporaceae</taxon>
        <taxon>Actinomadura</taxon>
    </lineage>
</organism>
<dbReference type="InterPro" id="IPR035906">
    <property type="entry name" value="MetI-like_sf"/>
</dbReference>
<feature type="signal peptide" evidence="8">
    <location>
        <begin position="1"/>
        <end position="22"/>
    </location>
</feature>
<feature type="chain" id="PRO_5046503095" evidence="8">
    <location>
        <begin position="23"/>
        <end position="313"/>
    </location>
</feature>
<feature type="transmembrane region" description="Helical" evidence="7">
    <location>
        <begin position="176"/>
        <end position="197"/>
    </location>
</feature>
<sequence>MTRILVKRIGAAAVLWAAVATAAFFLTGLGGSDPGRAILGPSATSAAVAAQNHELGVDRPLPAQFTSWAGDLLHGDLGRSYLTGRPAIEGLGQRLSVTMSLVGLSLAVVVGLSLLLAVLAATGRAGIDRAVQILSLTTHAVPGYLLALLLLTAFAVELPIFPAFGYVPLTASPGRWLAALALPVTAVALGGVAGAALQGRGALIDVLESDYIRTLRSRGVPARSVLLRHALRNAAPPWLTSLSLAFVAMLGGAFMVEKVFALQGLGTLAVDATVAGDRPVIMVLVLLTGGMVILVNLLTDLAQMWLVPKARTA</sequence>
<comment type="caution">
    <text evidence="10">The sequence shown here is derived from an EMBL/GenBank/DDBJ whole genome shotgun (WGS) entry which is preliminary data.</text>
</comment>
<evidence type="ECO:0000256" key="4">
    <source>
        <dbReference type="ARBA" id="ARBA00022692"/>
    </source>
</evidence>
<evidence type="ECO:0000256" key="6">
    <source>
        <dbReference type="ARBA" id="ARBA00023136"/>
    </source>
</evidence>
<dbReference type="PANTHER" id="PTHR43163:SF6">
    <property type="entry name" value="DIPEPTIDE TRANSPORT SYSTEM PERMEASE PROTEIN DPPB-RELATED"/>
    <property type="match status" value="1"/>
</dbReference>
<feature type="transmembrane region" description="Helical" evidence="7">
    <location>
        <begin position="238"/>
        <end position="260"/>
    </location>
</feature>
<keyword evidence="6 7" id="KW-0472">Membrane</keyword>
<comment type="subcellular location">
    <subcellularLocation>
        <location evidence="1 7">Cell membrane</location>
        <topology evidence="1 7">Multi-pass membrane protein</topology>
    </subcellularLocation>
</comment>
<dbReference type="SUPFAM" id="SSF161098">
    <property type="entry name" value="MetI-like"/>
    <property type="match status" value="1"/>
</dbReference>
<gene>
    <name evidence="10" type="ORF">J4709_48475</name>
</gene>
<feature type="domain" description="ABC transmembrane type-1" evidence="9">
    <location>
        <begin position="95"/>
        <end position="299"/>
    </location>
</feature>
<protein>
    <submittedName>
        <fullName evidence="10">ABC transporter permease</fullName>
    </submittedName>
</protein>
<evidence type="ECO:0000256" key="5">
    <source>
        <dbReference type="ARBA" id="ARBA00022989"/>
    </source>
</evidence>
<evidence type="ECO:0000256" key="7">
    <source>
        <dbReference type="RuleBase" id="RU363032"/>
    </source>
</evidence>
<name>A0ABS3S8T4_9ACTN</name>
<dbReference type="RefSeq" id="WP_208252274.1">
    <property type="nucleotide sequence ID" value="NZ_JAGEPF010000046.1"/>
</dbReference>
<dbReference type="InterPro" id="IPR000515">
    <property type="entry name" value="MetI-like"/>
</dbReference>
<dbReference type="PANTHER" id="PTHR43163">
    <property type="entry name" value="DIPEPTIDE TRANSPORT SYSTEM PERMEASE PROTEIN DPPB-RELATED"/>
    <property type="match status" value="1"/>
</dbReference>
<evidence type="ECO:0000259" key="9">
    <source>
        <dbReference type="PROSITE" id="PS50928"/>
    </source>
</evidence>
<keyword evidence="11" id="KW-1185">Reference proteome</keyword>
<reference evidence="10 11" key="1">
    <citation type="submission" date="2021-03" db="EMBL/GenBank/DDBJ databases">
        <title>Actinomadura violae sp. nov., isolated from lichen in Thailand.</title>
        <authorList>
            <person name="Kanchanasin P."/>
            <person name="Saeng-In P."/>
            <person name="Phongsopitanun W."/>
            <person name="Yuki M."/>
            <person name="Kudo T."/>
            <person name="Ohkuma M."/>
            <person name="Tanasupawat S."/>
        </authorList>
    </citation>
    <scope>NUCLEOTIDE SEQUENCE [LARGE SCALE GENOMIC DNA]</scope>
    <source>
        <strain evidence="10 11">LCR2-06</strain>
    </source>
</reference>
<feature type="transmembrane region" description="Helical" evidence="7">
    <location>
        <begin position="133"/>
        <end position="156"/>
    </location>
</feature>
<evidence type="ECO:0000256" key="3">
    <source>
        <dbReference type="ARBA" id="ARBA00022475"/>
    </source>
</evidence>
<dbReference type="Gene3D" id="1.10.3720.10">
    <property type="entry name" value="MetI-like"/>
    <property type="match status" value="1"/>
</dbReference>
<evidence type="ECO:0000313" key="11">
    <source>
        <dbReference type="Proteomes" id="UP000680206"/>
    </source>
</evidence>
<dbReference type="InterPro" id="IPR045621">
    <property type="entry name" value="BPD_transp_1_N"/>
</dbReference>
<dbReference type="Proteomes" id="UP000680206">
    <property type="component" value="Unassembled WGS sequence"/>
</dbReference>
<keyword evidence="3" id="KW-1003">Cell membrane</keyword>
<dbReference type="PROSITE" id="PS50928">
    <property type="entry name" value="ABC_TM1"/>
    <property type="match status" value="1"/>
</dbReference>
<evidence type="ECO:0000256" key="2">
    <source>
        <dbReference type="ARBA" id="ARBA00022448"/>
    </source>
</evidence>
<evidence type="ECO:0000313" key="10">
    <source>
        <dbReference type="EMBL" id="MBO2465424.1"/>
    </source>
</evidence>
<dbReference type="CDD" id="cd06261">
    <property type="entry name" value="TM_PBP2"/>
    <property type="match status" value="1"/>
</dbReference>
<feature type="transmembrane region" description="Helical" evidence="7">
    <location>
        <begin position="101"/>
        <end position="121"/>
    </location>
</feature>
<keyword evidence="5 7" id="KW-1133">Transmembrane helix</keyword>
<evidence type="ECO:0000256" key="1">
    <source>
        <dbReference type="ARBA" id="ARBA00004651"/>
    </source>
</evidence>
<keyword evidence="8" id="KW-0732">Signal</keyword>